<dbReference type="RefSeq" id="WP_211857195.1">
    <property type="nucleotide sequence ID" value="NZ_JAAGBB010000074.1"/>
</dbReference>
<evidence type="ECO:0000313" key="2">
    <source>
        <dbReference type="Proteomes" id="UP001196870"/>
    </source>
</evidence>
<gene>
    <name evidence="1" type="ORF">GXW71_31500</name>
</gene>
<accession>A0ABS5F913</accession>
<organism evidence="1 2">
    <name type="scientific">Plastoroseomonas hellenica</name>
    <dbReference type="NCBI Taxonomy" id="2687306"/>
    <lineage>
        <taxon>Bacteria</taxon>
        <taxon>Pseudomonadati</taxon>
        <taxon>Pseudomonadota</taxon>
        <taxon>Alphaproteobacteria</taxon>
        <taxon>Acetobacterales</taxon>
        <taxon>Acetobacteraceae</taxon>
        <taxon>Plastoroseomonas</taxon>
    </lineage>
</organism>
<sequence length="227" mass="25366">MSVKLWCMSYSGAVAEYVDRLSDAEPPAFELKNLREIRGYLDSLGTVAGPYWRHHVLSTDLSGMPRPRLRITDPAFDISLFNRGLNFVSARLAQVLGLGDDVIQYIDADCSECSEPVRAKGYRVINPRVFANPMDRQRMSGVFIDVPRPDGSITHIWKPDLPHPARPAPPIYWRQDFVPPAPLFSVPGAQWTLVTDALADQVMRAGFPDVTFIDYAQAGVVYRSATD</sequence>
<dbReference type="Proteomes" id="UP001196870">
    <property type="component" value="Unassembled WGS sequence"/>
</dbReference>
<dbReference type="EMBL" id="JAAGBB010000074">
    <property type="protein sequence ID" value="MBR0668918.1"/>
    <property type="molecule type" value="Genomic_DNA"/>
</dbReference>
<evidence type="ECO:0000313" key="1">
    <source>
        <dbReference type="EMBL" id="MBR0668918.1"/>
    </source>
</evidence>
<proteinExistence type="predicted"/>
<reference evidence="2" key="1">
    <citation type="journal article" date="2021" name="Syst. Appl. Microbiol.">
        <title>Roseomonas hellenica sp. nov., isolated from roots of wild-growing Alkanna tinctoria.</title>
        <authorList>
            <person name="Rat A."/>
            <person name="Naranjo H.D."/>
            <person name="Lebbe L."/>
            <person name="Cnockaert M."/>
            <person name="Krigas N."/>
            <person name="Grigoriadou K."/>
            <person name="Maloupa E."/>
            <person name="Willems A."/>
        </authorList>
    </citation>
    <scope>NUCLEOTIDE SEQUENCE [LARGE SCALE GENOMIC DNA]</scope>
    <source>
        <strain evidence="2">LMG 31523</strain>
    </source>
</reference>
<keyword evidence="2" id="KW-1185">Reference proteome</keyword>
<comment type="caution">
    <text evidence="1">The sequence shown here is derived from an EMBL/GenBank/DDBJ whole genome shotgun (WGS) entry which is preliminary data.</text>
</comment>
<protein>
    <submittedName>
        <fullName evidence="1">Uncharacterized protein</fullName>
    </submittedName>
</protein>
<name>A0ABS5F913_9PROT</name>